<dbReference type="Proteomes" id="UP000053989">
    <property type="component" value="Unassembled WGS sequence"/>
</dbReference>
<reference evidence="1 2" key="1">
    <citation type="submission" date="2014-04" db="EMBL/GenBank/DDBJ databases">
        <authorList>
            <consortium name="DOE Joint Genome Institute"/>
            <person name="Kuo A."/>
            <person name="Kohler A."/>
            <person name="Nagy L.G."/>
            <person name="Floudas D."/>
            <person name="Copeland A."/>
            <person name="Barry K.W."/>
            <person name="Cichocki N."/>
            <person name="Veneault-Fourrey C."/>
            <person name="LaButti K."/>
            <person name="Lindquist E.A."/>
            <person name="Lipzen A."/>
            <person name="Lundell T."/>
            <person name="Morin E."/>
            <person name="Murat C."/>
            <person name="Sun H."/>
            <person name="Tunlid A."/>
            <person name="Henrissat B."/>
            <person name="Grigoriev I.V."/>
            <person name="Hibbett D.S."/>
            <person name="Martin F."/>
            <person name="Nordberg H.P."/>
            <person name="Cantor M.N."/>
            <person name="Hua S.X."/>
        </authorList>
    </citation>
    <scope>NUCLEOTIDE SEQUENCE [LARGE SCALE GENOMIC DNA]</scope>
    <source>
        <strain evidence="1 2">Foug A</strain>
    </source>
</reference>
<gene>
    <name evidence="1" type="ORF">SCLCIDRAFT_127563</name>
</gene>
<dbReference type="InParanoid" id="A0A0C2ZA83"/>
<keyword evidence="2" id="KW-1185">Reference proteome</keyword>
<evidence type="ECO:0000313" key="1">
    <source>
        <dbReference type="EMBL" id="KIM58783.1"/>
    </source>
</evidence>
<sequence length="615" mass="70129">LLAYIVKSGPKSLDSTYRDGDAALSILYENADLLNTLKEAWRKNSYQKIMNSGYPPGENFSTQLLHDSFCKPYQGNAVDAFYHYLTANDERFTDPSLPHHYYAKYCLIVQSSGTGKSRLMIDLAKKNDIVLYMNIRPEVVKSYPPRDSVPARILTEAIGSSSDEYKHRCCIFFSIIFRSLRQQLKKALEQTGGSVNSAISQWNQKMSLETDSCRQYFEHFEKAYNKVGKLTTWKYLTYLHSLVETDAERVMLNAYFSLVNDLPGIFDSAHHTPRVVIAIDEAHMPSKKNTFQPMAILCRAISTYSRSRLTSYPIWVVFASTTSRVPADFAFPHYHHPSSRVSQRELLFPPFTSLGWDQHAPSCETIHPSEVARIKNVIRLGRPLWVTLISITNVFDLACQKLCGHRTFSPHDDHHMLAILGQRFALDVARGHLESVKHVEEGISNHLRVCLSTTEDRMWLHSMYRSEPLLSSAAAFVLHKDPKALENCLNTLRKKIYGGMIEIGRGGELASCILLLLAKGCLVCQHLPHHRSLFVKSPSALSDPWDAELIDCQKVPLLQYLDHLFGTQKWENKARAAFERAYVNFSHWVTMETPIATRDRLQPGYGLIAYRDMKF</sequence>
<proteinExistence type="predicted"/>
<dbReference type="PANTHER" id="PTHR33266:SF1">
    <property type="entry name" value="F-BOX DOMAIN-CONTAINING PROTEIN"/>
    <property type="match status" value="1"/>
</dbReference>
<organism evidence="1 2">
    <name type="scientific">Scleroderma citrinum Foug A</name>
    <dbReference type="NCBI Taxonomy" id="1036808"/>
    <lineage>
        <taxon>Eukaryota</taxon>
        <taxon>Fungi</taxon>
        <taxon>Dikarya</taxon>
        <taxon>Basidiomycota</taxon>
        <taxon>Agaricomycotina</taxon>
        <taxon>Agaricomycetes</taxon>
        <taxon>Agaricomycetidae</taxon>
        <taxon>Boletales</taxon>
        <taxon>Sclerodermatineae</taxon>
        <taxon>Sclerodermataceae</taxon>
        <taxon>Scleroderma</taxon>
    </lineage>
</organism>
<evidence type="ECO:0000313" key="2">
    <source>
        <dbReference type="Proteomes" id="UP000053989"/>
    </source>
</evidence>
<protein>
    <submittedName>
        <fullName evidence="1">Uncharacterized protein</fullName>
    </submittedName>
</protein>
<dbReference type="HOGENOM" id="CLU_009568_3_0_1"/>
<dbReference type="OrthoDB" id="107110at2759"/>
<dbReference type="PANTHER" id="PTHR33266">
    <property type="entry name" value="CHROMOSOME 15, WHOLE GENOME SHOTGUN SEQUENCE"/>
    <property type="match status" value="1"/>
</dbReference>
<name>A0A0C2ZA83_9AGAM</name>
<accession>A0A0C2ZA83</accession>
<dbReference type="EMBL" id="KN822081">
    <property type="protein sequence ID" value="KIM58783.1"/>
    <property type="molecule type" value="Genomic_DNA"/>
</dbReference>
<feature type="non-terminal residue" evidence="1">
    <location>
        <position position="1"/>
    </location>
</feature>
<reference evidence="2" key="2">
    <citation type="submission" date="2015-01" db="EMBL/GenBank/DDBJ databases">
        <title>Evolutionary Origins and Diversification of the Mycorrhizal Mutualists.</title>
        <authorList>
            <consortium name="DOE Joint Genome Institute"/>
            <consortium name="Mycorrhizal Genomics Consortium"/>
            <person name="Kohler A."/>
            <person name="Kuo A."/>
            <person name="Nagy L.G."/>
            <person name="Floudas D."/>
            <person name="Copeland A."/>
            <person name="Barry K.W."/>
            <person name="Cichocki N."/>
            <person name="Veneault-Fourrey C."/>
            <person name="LaButti K."/>
            <person name="Lindquist E.A."/>
            <person name="Lipzen A."/>
            <person name="Lundell T."/>
            <person name="Morin E."/>
            <person name="Murat C."/>
            <person name="Riley R."/>
            <person name="Ohm R."/>
            <person name="Sun H."/>
            <person name="Tunlid A."/>
            <person name="Henrissat B."/>
            <person name="Grigoriev I.V."/>
            <person name="Hibbett D.S."/>
            <person name="Martin F."/>
        </authorList>
    </citation>
    <scope>NUCLEOTIDE SEQUENCE [LARGE SCALE GENOMIC DNA]</scope>
    <source>
        <strain evidence="2">Foug A</strain>
    </source>
</reference>
<dbReference type="STRING" id="1036808.A0A0C2ZA83"/>
<dbReference type="AlphaFoldDB" id="A0A0C2ZA83"/>